<name>A0ABS8HTC1_9FIRM</name>
<proteinExistence type="predicted"/>
<organism evidence="1 2">
    <name type="scientific">Pelosinus baikalensis</name>
    <dbReference type="NCBI Taxonomy" id="2892015"/>
    <lineage>
        <taxon>Bacteria</taxon>
        <taxon>Bacillati</taxon>
        <taxon>Bacillota</taxon>
        <taxon>Negativicutes</taxon>
        <taxon>Selenomonadales</taxon>
        <taxon>Sporomusaceae</taxon>
        <taxon>Pelosinus</taxon>
    </lineage>
</organism>
<sequence>MLIPWEIVAEDSEEARNLVEKLLEVAASDPLILSEIMRGVLHEDPCIKMQAASMVEKVTRVRPLFLTPYRRVLLNEFSKINQPGVRRQVAVLYGRIMWDEWEMKQVVVLLSQWIETQEDEDSVKNSIESLHKLTMQKEWILPKFRECLVKTTEHGNPGISSLANEILHRSSDF</sequence>
<comment type="caution">
    <text evidence="1">The sequence shown here is derived from an EMBL/GenBank/DDBJ whole genome shotgun (WGS) entry which is preliminary data.</text>
</comment>
<evidence type="ECO:0000313" key="1">
    <source>
        <dbReference type="EMBL" id="MCC5466430.1"/>
    </source>
</evidence>
<dbReference type="RefSeq" id="WP_229535579.1">
    <property type="nucleotide sequence ID" value="NZ_JAJHJB010000018.1"/>
</dbReference>
<gene>
    <name evidence="1" type="ORF">LMF89_13810</name>
</gene>
<protein>
    <recommendedName>
        <fullName evidence="3">Vitellogenin</fullName>
    </recommendedName>
</protein>
<dbReference type="EMBL" id="JAJHJB010000018">
    <property type="protein sequence ID" value="MCC5466430.1"/>
    <property type="molecule type" value="Genomic_DNA"/>
</dbReference>
<dbReference type="SUPFAM" id="SSF48371">
    <property type="entry name" value="ARM repeat"/>
    <property type="match status" value="1"/>
</dbReference>
<reference evidence="1" key="1">
    <citation type="submission" date="2021-11" db="EMBL/GenBank/DDBJ databases">
        <title>Description of a new species Pelosinus isolated from the bottom sediments of Lake Baikal.</title>
        <authorList>
            <person name="Zakharyuk A."/>
        </authorList>
    </citation>
    <scope>NUCLEOTIDE SEQUENCE</scope>
    <source>
        <strain evidence="1">Bkl1</strain>
    </source>
</reference>
<accession>A0ABS8HTC1</accession>
<dbReference type="Proteomes" id="UP001165492">
    <property type="component" value="Unassembled WGS sequence"/>
</dbReference>
<dbReference type="InterPro" id="IPR016024">
    <property type="entry name" value="ARM-type_fold"/>
</dbReference>
<evidence type="ECO:0000313" key="2">
    <source>
        <dbReference type="Proteomes" id="UP001165492"/>
    </source>
</evidence>
<keyword evidence="2" id="KW-1185">Reference proteome</keyword>
<evidence type="ECO:0008006" key="3">
    <source>
        <dbReference type="Google" id="ProtNLM"/>
    </source>
</evidence>